<feature type="region of interest" description="Disordered" evidence="4">
    <location>
        <begin position="16"/>
        <end position="46"/>
    </location>
</feature>
<dbReference type="GO" id="GO:0003700">
    <property type="term" value="F:DNA-binding transcription factor activity"/>
    <property type="evidence" value="ECO:0007669"/>
    <property type="project" value="InterPro"/>
</dbReference>
<evidence type="ECO:0000256" key="3">
    <source>
        <dbReference type="ARBA" id="ARBA00023163"/>
    </source>
</evidence>
<dbReference type="Pfam" id="PF07729">
    <property type="entry name" value="FCD"/>
    <property type="match status" value="1"/>
</dbReference>
<dbReference type="InterPro" id="IPR036388">
    <property type="entry name" value="WH-like_DNA-bd_sf"/>
</dbReference>
<accession>A0A2A3JVA2</accession>
<evidence type="ECO:0000313" key="6">
    <source>
        <dbReference type="EMBL" id="PBD19038.1"/>
    </source>
</evidence>
<dbReference type="GO" id="GO:0003677">
    <property type="term" value="F:DNA binding"/>
    <property type="evidence" value="ECO:0007669"/>
    <property type="project" value="UniProtKB-KW"/>
</dbReference>
<dbReference type="PANTHER" id="PTHR43537:SF39">
    <property type="entry name" value="HTH-TYPE TRANSCRIPTIONAL REGULATOR MCBR"/>
    <property type="match status" value="1"/>
</dbReference>
<dbReference type="InterPro" id="IPR000524">
    <property type="entry name" value="Tscrpt_reg_HTH_GntR"/>
</dbReference>
<dbReference type="AlphaFoldDB" id="A0A2A3JVA2"/>
<feature type="domain" description="HTH gntR-type" evidence="5">
    <location>
        <begin position="58"/>
        <end position="125"/>
    </location>
</feature>
<dbReference type="Pfam" id="PF00392">
    <property type="entry name" value="GntR"/>
    <property type="match status" value="1"/>
</dbReference>
<dbReference type="EMBL" id="NTHN01000169">
    <property type="protein sequence ID" value="PBD19038.1"/>
    <property type="molecule type" value="Genomic_DNA"/>
</dbReference>
<feature type="compositionally biased region" description="Basic residues" evidence="4">
    <location>
        <begin position="16"/>
        <end position="25"/>
    </location>
</feature>
<dbReference type="InterPro" id="IPR036390">
    <property type="entry name" value="WH_DNA-bd_sf"/>
</dbReference>
<evidence type="ECO:0000256" key="4">
    <source>
        <dbReference type="SAM" id="MobiDB-lite"/>
    </source>
</evidence>
<dbReference type="Gene3D" id="1.20.120.530">
    <property type="entry name" value="GntR ligand-binding domain-like"/>
    <property type="match status" value="1"/>
</dbReference>
<protein>
    <submittedName>
        <fullName evidence="6">GntR family transcriptional regulator</fullName>
    </submittedName>
</protein>
<dbReference type="InterPro" id="IPR011711">
    <property type="entry name" value="GntR_C"/>
</dbReference>
<dbReference type="SUPFAM" id="SSF46785">
    <property type="entry name" value="Winged helix' DNA-binding domain"/>
    <property type="match status" value="1"/>
</dbReference>
<gene>
    <name evidence="6" type="ORF">CLG85_11445</name>
</gene>
<comment type="caution">
    <text evidence="6">The sequence shown here is derived from an EMBL/GenBank/DDBJ whole genome shotgun (WGS) entry which is preliminary data.</text>
</comment>
<dbReference type="SUPFAM" id="SSF48008">
    <property type="entry name" value="GntR ligand-binding domain-like"/>
    <property type="match status" value="1"/>
</dbReference>
<dbReference type="Gene3D" id="1.10.10.10">
    <property type="entry name" value="Winged helix-like DNA-binding domain superfamily/Winged helix DNA-binding domain"/>
    <property type="match status" value="1"/>
</dbReference>
<keyword evidence="1" id="KW-0805">Transcription regulation</keyword>
<reference evidence="6" key="1">
    <citation type="submission" date="2017-09" db="EMBL/GenBank/DDBJ databases">
        <title>Yangia sp. SAOS 153D whole genome sequencing.</title>
        <authorList>
            <person name="Verma A."/>
            <person name="Krishnamurthi S."/>
        </authorList>
    </citation>
    <scope>NUCLEOTIDE SEQUENCE [LARGE SCALE GENOMIC DNA]</scope>
    <source>
        <strain evidence="6">SAOS 153D</strain>
    </source>
</reference>
<sequence>MARNWLLKAHTAAPRRNARCSRGRRGISCDPAKRGPEHVNSLDPTKPRMRTLAPVDVTTIQERVYQSLRLGLLKGEFLPGEQVTIRGLADVLGTSPMPVREAVARLIAERAIEQSGPRTLRVAPYLATEHENYIRIRMQLEGYAAERAARAPRNPALIGELRRHNDAMSEAVEAGDFEAALAGNQAFHFELYGAAGYPQLLDIISTLWLRTGPIVASARRDQALFERLFRIGVRIHGDAIDAVAQRDGAAARWAVNLDIRSSHLAIRKFYKTSVEAPAR</sequence>
<dbReference type="OrthoDB" id="9815654at2"/>
<dbReference type="PANTHER" id="PTHR43537">
    <property type="entry name" value="TRANSCRIPTIONAL REGULATOR, GNTR FAMILY"/>
    <property type="match status" value="1"/>
</dbReference>
<evidence type="ECO:0000256" key="2">
    <source>
        <dbReference type="ARBA" id="ARBA00023125"/>
    </source>
</evidence>
<evidence type="ECO:0000259" key="5">
    <source>
        <dbReference type="PROSITE" id="PS50949"/>
    </source>
</evidence>
<dbReference type="PROSITE" id="PS50949">
    <property type="entry name" value="HTH_GNTR"/>
    <property type="match status" value="1"/>
</dbReference>
<dbReference type="InterPro" id="IPR008920">
    <property type="entry name" value="TF_FadR/GntR_C"/>
</dbReference>
<proteinExistence type="predicted"/>
<keyword evidence="3" id="KW-0804">Transcription</keyword>
<dbReference type="SMART" id="SM00895">
    <property type="entry name" value="FCD"/>
    <property type="match status" value="1"/>
</dbReference>
<organism evidence="6">
    <name type="scientific">Alloyangia mangrovi</name>
    <dbReference type="NCBI Taxonomy" id="1779329"/>
    <lineage>
        <taxon>Bacteria</taxon>
        <taxon>Pseudomonadati</taxon>
        <taxon>Pseudomonadota</taxon>
        <taxon>Alphaproteobacteria</taxon>
        <taxon>Rhodobacterales</taxon>
        <taxon>Roseobacteraceae</taxon>
        <taxon>Alloyangia</taxon>
    </lineage>
</organism>
<keyword evidence="2" id="KW-0238">DNA-binding</keyword>
<name>A0A2A3JVA2_9RHOB</name>
<evidence type="ECO:0000256" key="1">
    <source>
        <dbReference type="ARBA" id="ARBA00023015"/>
    </source>
</evidence>